<sequence length="198" mass="21435">MGKMGPKSMGLFASKMCALLCGPVRGLVVLALETITQLSESTCSASAVPGGNHDSRRGGAQNVSMPFTPFPLASSPLLTHADDGQQHRRQTRLRTFGLMHGLAWRAPATDARHLSSERQCNGWGPGMPAGISHARTTPWIRRLHEHHIPKQRPDNRNSSPLLRTNRQTARANVAVPSLNFQKHANPPFTRASASASPS</sequence>
<proteinExistence type="predicted"/>
<evidence type="ECO:0000256" key="1">
    <source>
        <dbReference type="SAM" id="MobiDB-lite"/>
    </source>
</evidence>
<evidence type="ECO:0000256" key="2">
    <source>
        <dbReference type="SAM" id="SignalP"/>
    </source>
</evidence>
<keyword evidence="2" id="KW-0732">Signal</keyword>
<accession>A0A6A6VKX2</accession>
<name>A0A6A6VKX2_9PLEO</name>
<feature type="region of interest" description="Disordered" evidence="1">
    <location>
        <begin position="175"/>
        <end position="198"/>
    </location>
</feature>
<gene>
    <name evidence="3" type="ORF">M011DRAFT_456325</name>
</gene>
<keyword evidence="4" id="KW-1185">Reference proteome</keyword>
<evidence type="ECO:0000313" key="3">
    <source>
        <dbReference type="EMBL" id="KAF2750446.1"/>
    </source>
</evidence>
<feature type="region of interest" description="Disordered" evidence="1">
    <location>
        <begin position="42"/>
        <end position="61"/>
    </location>
</feature>
<organism evidence="3 4">
    <name type="scientific">Sporormia fimetaria CBS 119925</name>
    <dbReference type="NCBI Taxonomy" id="1340428"/>
    <lineage>
        <taxon>Eukaryota</taxon>
        <taxon>Fungi</taxon>
        <taxon>Dikarya</taxon>
        <taxon>Ascomycota</taxon>
        <taxon>Pezizomycotina</taxon>
        <taxon>Dothideomycetes</taxon>
        <taxon>Pleosporomycetidae</taxon>
        <taxon>Pleosporales</taxon>
        <taxon>Sporormiaceae</taxon>
        <taxon>Sporormia</taxon>
    </lineage>
</organism>
<dbReference type="Proteomes" id="UP000799440">
    <property type="component" value="Unassembled WGS sequence"/>
</dbReference>
<reference evidence="3" key="1">
    <citation type="journal article" date="2020" name="Stud. Mycol.">
        <title>101 Dothideomycetes genomes: a test case for predicting lifestyles and emergence of pathogens.</title>
        <authorList>
            <person name="Haridas S."/>
            <person name="Albert R."/>
            <person name="Binder M."/>
            <person name="Bloem J."/>
            <person name="Labutti K."/>
            <person name="Salamov A."/>
            <person name="Andreopoulos B."/>
            <person name="Baker S."/>
            <person name="Barry K."/>
            <person name="Bills G."/>
            <person name="Bluhm B."/>
            <person name="Cannon C."/>
            <person name="Castanera R."/>
            <person name="Culley D."/>
            <person name="Daum C."/>
            <person name="Ezra D."/>
            <person name="Gonzalez J."/>
            <person name="Henrissat B."/>
            <person name="Kuo A."/>
            <person name="Liang C."/>
            <person name="Lipzen A."/>
            <person name="Lutzoni F."/>
            <person name="Magnuson J."/>
            <person name="Mondo S."/>
            <person name="Nolan M."/>
            <person name="Ohm R."/>
            <person name="Pangilinan J."/>
            <person name="Park H.-J."/>
            <person name="Ramirez L."/>
            <person name="Alfaro M."/>
            <person name="Sun H."/>
            <person name="Tritt A."/>
            <person name="Yoshinaga Y."/>
            <person name="Zwiers L.-H."/>
            <person name="Turgeon B."/>
            <person name="Goodwin S."/>
            <person name="Spatafora J."/>
            <person name="Crous P."/>
            <person name="Grigoriev I."/>
        </authorList>
    </citation>
    <scope>NUCLEOTIDE SEQUENCE</scope>
    <source>
        <strain evidence="3">CBS 119925</strain>
    </source>
</reference>
<protein>
    <recommendedName>
        <fullName evidence="5">Secreted protein</fullName>
    </recommendedName>
</protein>
<feature type="signal peptide" evidence="2">
    <location>
        <begin position="1"/>
        <end position="26"/>
    </location>
</feature>
<evidence type="ECO:0008006" key="5">
    <source>
        <dbReference type="Google" id="ProtNLM"/>
    </source>
</evidence>
<dbReference type="AlphaFoldDB" id="A0A6A6VKX2"/>
<evidence type="ECO:0000313" key="4">
    <source>
        <dbReference type="Proteomes" id="UP000799440"/>
    </source>
</evidence>
<feature type="chain" id="PRO_5025430623" description="Secreted protein" evidence="2">
    <location>
        <begin position="27"/>
        <end position="198"/>
    </location>
</feature>
<dbReference type="EMBL" id="MU006564">
    <property type="protein sequence ID" value="KAF2750446.1"/>
    <property type="molecule type" value="Genomic_DNA"/>
</dbReference>